<organism evidence="1 2">
    <name type="scientific">Panagrolaimus sp. PS1159</name>
    <dbReference type="NCBI Taxonomy" id="55785"/>
    <lineage>
        <taxon>Eukaryota</taxon>
        <taxon>Metazoa</taxon>
        <taxon>Ecdysozoa</taxon>
        <taxon>Nematoda</taxon>
        <taxon>Chromadorea</taxon>
        <taxon>Rhabditida</taxon>
        <taxon>Tylenchina</taxon>
        <taxon>Panagrolaimomorpha</taxon>
        <taxon>Panagrolaimoidea</taxon>
        <taxon>Panagrolaimidae</taxon>
        <taxon>Panagrolaimus</taxon>
    </lineage>
</organism>
<dbReference type="WBParaSite" id="PS1159_v2.g15554.t1">
    <property type="protein sequence ID" value="PS1159_v2.g15554.t1"/>
    <property type="gene ID" value="PS1159_v2.g15554"/>
</dbReference>
<proteinExistence type="predicted"/>
<sequence>MASRGNGRNALCRQLKALAEAVVVAGDCTFSIRPDNTSQVLTLFALVDSDTGMEWVGVVMAVMTTKEQADYEAIIREILSAWQRLNIEPTFGRVHSDYEDGLMNALKLLGGDDKLFGCNFHFCQATYRMIVKLKLYYHYKAGISRDNVYHIIRKWLRDLLCLPFLMKQGIQFYWNNVLKFPPKPVADNIPWPVKELEEMVAYYESEWVSRKDNSFCFFGLDRVRNVNVLECFHSVGKQRFPKRPTYKNFLDAQRMAFSQYEARLKQLELGYDSRPQEHKYADMDARLKSCEVDYIEGKANAENPSQLIRVLAAHLKRVNYVVHDIRNRSTNTVKSEKKTGKKEDALKSVLLDKTLDSLDYNEQASIIDKTITGDTDDAADQQDYDIDQIYKSMVEDDFHLSCELGSDTITLSDDDDGKKPAKIRKVEKQNEDVKSVEQKEDGHDDGNLVDRSMFEEPPLPERPRHFNAPTVEQLQQALIALGIDPEEAYGSPLLLHHNNNISQKAENLFAIHKIDGDGNCGFRAVSYLLTGTQKYHWRLRLIATNELAVNAEKWDRIVGRGERLLYVHQARQLARMAPRPFAQQEWYLNNDHLFVLSSIINMNIYTVCKSKRTLFQPHSSLGYRSNEADPNLFIWFAHRHFTACVRPR</sequence>
<evidence type="ECO:0000313" key="2">
    <source>
        <dbReference type="WBParaSite" id="PS1159_v2.g15554.t1"/>
    </source>
</evidence>
<dbReference type="Proteomes" id="UP000887580">
    <property type="component" value="Unplaced"/>
</dbReference>
<accession>A0AC35FAJ6</accession>
<evidence type="ECO:0000313" key="1">
    <source>
        <dbReference type="Proteomes" id="UP000887580"/>
    </source>
</evidence>
<protein>
    <submittedName>
        <fullName evidence="2">OTU domain-containing protein</fullName>
    </submittedName>
</protein>
<name>A0AC35FAJ6_9BILA</name>
<reference evidence="2" key="1">
    <citation type="submission" date="2022-11" db="UniProtKB">
        <authorList>
            <consortium name="WormBaseParasite"/>
        </authorList>
    </citation>
    <scope>IDENTIFICATION</scope>
</reference>